<dbReference type="PANTHER" id="PTHR33223">
    <property type="entry name" value="CCHC-TYPE DOMAIN-CONTAINING PROTEIN"/>
    <property type="match status" value="1"/>
</dbReference>
<evidence type="ECO:0008006" key="3">
    <source>
        <dbReference type="Google" id="ProtNLM"/>
    </source>
</evidence>
<evidence type="ECO:0000313" key="1">
    <source>
        <dbReference type="EMBL" id="CAL1379652.1"/>
    </source>
</evidence>
<evidence type="ECO:0000313" key="2">
    <source>
        <dbReference type="Proteomes" id="UP001497516"/>
    </source>
</evidence>
<organism evidence="1 2">
    <name type="scientific">Linum trigynum</name>
    <dbReference type="NCBI Taxonomy" id="586398"/>
    <lineage>
        <taxon>Eukaryota</taxon>
        <taxon>Viridiplantae</taxon>
        <taxon>Streptophyta</taxon>
        <taxon>Embryophyta</taxon>
        <taxon>Tracheophyta</taxon>
        <taxon>Spermatophyta</taxon>
        <taxon>Magnoliopsida</taxon>
        <taxon>eudicotyledons</taxon>
        <taxon>Gunneridae</taxon>
        <taxon>Pentapetalae</taxon>
        <taxon>rosids</taxon>
        <taxon>fabids</taxon>
        <taxon>Malpighiales</taxon>
        <taxon>Linaceae</taxon>
        <taxon>Linum</taxon>
    </lineage>
</organism>
<keyword evidence="2" id="KW-1185">Reference proteome</keyword>
<sequence length="111" mass="12647">MGYYMAPWAAEIQSPILHPLVADNNFEIKPALVKMIQNNALFHGLANESPREHIQRFLELAGILKINGVPKEALKLRLLPYSLAGKALRWFNNSLARSITSWYDLLNKFIT</sequence>
<name>A0AAV2E1H7_9ROSI</name>
<accession>A0AAV2E1H7</accession>
<proteinExistence type="predicted"/>
<dbReference type="AlphaFoldDB" id="A0AAV2E1H7"/>
<reference evidence="1 2" key="1">
    <citation type="submission" date="2024-04" db="EMBL/GenBank/DDBJ databases">
        <authorList>
            <person name="Fracassetti M."/>
        </authorList>
    </citation>
    <scope>NUCLEOTIDE SEQUENCE [LARGE SCALE GENOMIC DNA]</scope>
</reference>
<dbReference type="EMBL" id="OZ034816">
    <property type="protein sequence ID" value="CAL1379652.1"/>
    <property type="molecule type" value="Genomic_DNA"/>
</dbReference>
<gene>
    <name evidence="1" type="ORF">LTRI10_LOCUS21156</name>
</gene>
<dbReference type="PANTHER" id="PTHR33223:SF11">
    <property type="entry name" value="ELEMENT PROTEIN, PUTATIVE-RELATED"/>
    <property type="match status" value="1"/>
</dbReference>
<dbReference type="Proteomes" id="UP001497516">
    <property type="component" value="Chromosome 3"/>
</dbReference>
<protein>
    <recommendedName>
        <fullName evidence="3">Retrotransposon gag domain-containing protein</fullName>
    </recommendedName>
</protein>